<feature type="region of interest" description="Disordered" evidence="1">
    <location>
        <begin position="107"/>
        <end position="154"/>
    </location>
</feature>
<keyword evidence="3" id="KW-1185">Reference proteome</keyword>
<reference evidence="3" key="1">
    <citation type="submission" date="2019-06" db="EMBL/GenBank/DDBJ databases">
        <title>Draft genome sequence of the griseofulvin-producing fungus Xylaria cubensis strain G536.</title>
        <authorList>
            <person name="Mead M.E."/>
            <person name="Raja H.A."/>
            <person name="Steenwyk J.L."/>
            <person name="Knowles S.L."/>
            <person name="Oberlies N.H."/>
            <person name="Rokas A."/>
        </authorList>
    </citation>
    <scope>NUCLEOTIDE SEQUENCE [LARGE SCALE GENOMIC DNA]</scope>
    <source>
        <strain evidence="3">G536</strain>
    </source>
</reference>
<proteinExistence type="predicted"/>
<evidence type="ECO:0000313" key="3">
    <source>
        <dbReference type="Proteomes" id="UP000319160"/>
    </source>
</evidence>
<feature type="region of interest" description="Disordered" evidence="1">
    <location>
        <begin position="28"/>
        <end position="76"/>
    </location>
</feature>
<dbReference type="AlphaFoldDB" id="A0A553HLX0"/>
<dbReference type="OrthoDB" id="4771301at2759"/>
<protein>
    <submittedName>
        <fullName evidence="2">Uncharacterized protein</fullName>
    </submittedName>
</protein>
<comment type="caution">
    <text evidence="2">The sequence shown here is derived from an EMBL/GenBank/DDBJ whole genome shotgun (WGS) entry which is preliminary data.</text>
</comment>
<sequence>MSSIGPGKRQCVYPAMAIAKRQRPVLIDLTRDGSDDDLDANEAAPSHQSAITDGEGKDEQDLVSEDEEMDDNQSSGSIHLVSDIKFVEPPCAYFSPASITRRNMCVLPTPEEPSEHNETSPTEEAQSLHAVGEDDAPSEHYFGGSSDIADDDAERRPIEEFVKSPDNYQDTSGNDSDTPWDVFHSFLTIQRADFDSGKEFLQACEKLRQKILVTWNLQFTQKFTHTLFINAMRSHDPFLADVLRRVQLAGDLEFHDLKRIIRMNDVTEDIMIGHQMWGEWMDAGLDEDEDLDSI</sequence>
<dbReference type="EMBL" id="VFLP01000077">
    <property type="protein sequence ID" value="TRX88917.1"/>
    <property type="molecule type" value="Genomic_DNA"/>
</dbReference>
<gene>
    <name evidence="2" type="ORF">FHL15_010145</name>
</gene>
<dbReference type="Proteomes" id="UP000319160">
    <property type="component" value="Unassembled WGS sequence"/>
</dbReference>
<evidence type="ECO:0000256" key="1">
    <source>
        <dbReference type="SAM" id="MobiDB-lite"/>
    </source>
</evidence>
<name>A0A553HLX0_9PEZI</name>
<evidence type="ECO:0000313" key="2">
    <source>
        <dbReference type="EMBL" id="TRX88917.1"/>
    </source>
</evidence>
<accession>A0A553HLX0</accession>
<organism evidence="2 3">
    <name type="scientific">Xylaria flabelliformis</name>
    <dbReference type="NCBI Taxonomy" id="2512241"/>
    <lineage>
        <taxon>Eukaryota</taxon>
        <taxon>Fungi</taxon>
        <taxon>Dikarya</taxon>
        <taxon>Ascomycota</taxon>
        <taxon>Pezizomycotina</taxon>
        <taxon>Sordariomycetes</taxon>
        <taxon>Xylariomycetidae</taxon>
        <taxon>Xylariales</taxon>
        <taxon>Xylariaceae</taxon>
        <taxon>Xylaria</taxon>
    </lineage>
</organism>
<feature type="compositionally biased region" description="Acidic residues" evidence="1">
    <location>
        <begin position="61"/>
        <end position="71"/>
    </location>
</feature>